<accession>A0A8C5ZQR1</accession>
<protein>
    <submittedName>
        <fullName evidence="1">Uncharacterized protein</fullName>
    </submittedName>
</protein>
<name>A0A8C5ZQR1_MARMA</name>
<keyword evidence="2" id="KW-1185">Reference proteome</keyword>
<evidence type="ECO:0000313" key="2">
    <source>
        <dbReference type="Proteomes" id="UP000694407"/>
    </source>
</evidence>
<reference evidence="1" key="2">
    <citation type="submission" date="2025-09" db="UniProtKB">
        <authorList>
            <consortium name="Ensembl"/>
        </authorList>
    </citation>
    <scope>IDENTIFICATION</scope>
</reference>
<organism evidence="1 2">
    <name type="scientific">Marmota marmota marmota</name>
    <name type="common">Alpine marmot</name>
    <dbReference type="NCBI Taxonomy" id="9994"/>
    <lineage>
        <taxon>Eukaryota</taxon>
        <taxon>Metazoa</taxon>
        <taxon>Chordata</taxon>
        <taxon>Craniata</taxon>
        <taxon>Vertebrata</taxon>
        <taxon>Euteleostomi</taxon>
        <taxon>Mammalia</taxon>
        <taxon>Eutheria</taxon>
        <taxon>Euarchontoglires</taxon>
        <taxon>Glires</taxon>
        <taxon>Rodentia</taxon>
        <taxon>Sciuromorpha</taxon>
        <taxon>Sciuridae</taxon>
        <taxon>Xerinae</taxon>
        <taxon>Marmotini</taxon>
        <taxon>Marmota</taxon>
    </lineage>
</organism>
<evidence type="ECO:0000313" key="1">
    <source>
        <dbReference type="Ensembl" id="ENSMMMP00000018124.1"/>
    </source>
</evidence>
<dbReference type="Proteomes" id="UP000694407">
    <property type="component" value="Unplaced"/>
</dbReference>
<proteinExistence type="predicted"/>
<reference evidence="1" key="1">
    <citation type="submission" date="2025-08" db="UniProtKB">
        <authorList>
            <consortium name="Ensembl"/>
        </authorList>
    </citation>
    <scope>IDENTIFICATION</scope>
</reference>
<dbReference type="AlphaFoldDB" id="A0A8C5ZQR1"/>
<sequence length="73" mass="7909">MWLHQRPPSPGCTGAAVESGRLFFSASLCLSLSAWEWGSPAVSSWGSLCAKSSSGTQERNSAYRYLRILFIPG</sequence>
<dbReference type="Ensembl" id="ENSMMMT00000020611.1">
    <property type="protein sequence ID" value="ENSMMMP00000018124.1"/>
    <property type="gene ID" value="ENSMMMG00000016092.1"/>
</dbReference>